<dbReference type="Pfam" id="PF18413">
    <property type="entry name" value="Neuraminidase"/>
    <property type="match status" value="1"/>
</dbReference>
<dbReference type="InterPro" id="IPR040840">
    <property type="entry name" value="TcA_TcB_BD"/>
</dbReference>
<evidence type="ECO:0000259" key="3">
    <source>
        <dbReference type="Pfam" id="PF18276"/>
    </source>
</evidence>
<keyword evidence="1" id="KW-0843">Virulence</keyword>
<evidence type="ECO:0000256" key="1">
    <source>
        <dbReference type="ARBA" id="ARBA00023026"/>
    </source>
</evidence>
<evidence type="ECO:0000313" key="6">
    <source>
        <dbReference type="EMBL" id="MDP2521270.1"/>
    </source>
</evidence>
<evidence type="ECO:0000259" key="5">
    <source>
        <dbReference type="Pfam" id="PF20220"/>
    </source>
</evidence>
<feature type="domain" description="Neuraminidase-like" evidence="4">
    <location>
        <begin position="1698"/>
        <end position="1830"/>
    </location>
</feature>
<feature type="domain" description="ABC toxin N-terminal" evidence="5">
    <location>
        <begin position="1547"/>
        <end position="1668"/>
    </location>
</feature>
<keyword evidence="2" id="KW-0175">Coiled coil</keyword>
<sequence>MKLNIAEIKINDISFHVAMLHQVLAVLGFPVLAKEKKARKAGDSTRSQLKSLAAQFGFTLPASNSLLVDATTGSALEISLKKAGMLASEKTFEVSGAVLDGEDMPIRKQSLLAFDLDLSAVGIYQTVSTLTALVANGGFEFLGEAQTDTKGWYGIQFYTWLYQRAERNKADIVVYAIDGNKIVGRSTLVRAQYYEKSVVRDLDITIQKQETVSEYKRYLSVVQSFLKESDSSLAVIAQSPEQIAFTASELEIDAQHMQLFVETAQFATANAALIDQKHSHALFYGLARQGVTINWQALFIVHADQLQTLIKTAVQNKQIDAPSNQVLKDFLAGVSNGAVDAIVTDGDPSNPASLGAVLKYVPFNQKQKKAFAQALHSFKGDDASLFWGEHLLQQPEFTNKPKEVEKLLFTHQLSVMSEHNGSLIKVLQAAPHIKAVDDLVKLTDKQWDSLIEKSEVPESILGKTKKQRQTNYAKAVKANLDQAFPSLRAAQLVRDGEVKVEGANTAKQIDTFLTTNKAFNLNTSKIHDFDEAIKAVAKEDFTLVRSELMTLQRLNQVSVVPEHINVLKSNQLLSSYAIQNIPKKVFIKQYSALLGGEEHATMIHQMAARNTQAAEIHLMQLSDYASADTPNSIIPSKVKPEINRLIEERTNGAETNEVNYSRLFGSPDICECEQCQSIYGPAAYYVDILRFLSVSGSKLPNTSALDILLKRRPDLVHLPLNCENTHTLIPYVDLANEVMEANAVLSREELNDYQGFDTGSATAEELRAKPQHVRESAYRLLSDEEEGHRAIYPSTLPYHQPLDALRAYYEQLGLSRRAVLSAVNANASETAQYAITAESIGLSEAEYQILTARSFNNVRDTSTVYGFYGAGTASQLKQLSTDIPELLRRMDLQYTDLIALVKTHFLNPHRPLLGVFQRLISEVETQTTLMRDWLDIAELIGDDDIYRMEGGEAGHIDSTLTNTISREDAQTLIANFNGNYRDQNIVEQVTIWARSHLADFNSIVTLYAPDASCNLANTRLSTMNQLYVESGTPSVSGTATFWKKLHRFIRLQRQLGLTVVETDTLLTALSESNITHRTLAKVDAAMQLVRLVGMPIIELAVSWGDIQTSGTDSLYERLFLNKAALPIDPDFAANASGEYLKTAIVIAEKASLIQGAYGITEMEFNAILAAENFTEHANSLSVLSVIFRYSSLAKRLEVSVADLISFIELSGVYPFSKLTVTAGATSYQAVNPAKTLAFVEQFFTVKDAGLSISQLAYLLKGVTNGANPASGLTKTKVLQSLNTICAEVKQLSAAPIDQDILASLLQNTANVLDLSPQLVNQLVVGKEATITAISGGLITFVNDTDVLDETPLPDSLINAYQTLLTGLDRATLCINTLNLDANEVAYLVANSTDFDGLNFDAMTLQQLLRLDAYVRLRVLTSHEEQTVTLIDLFALVNTSDATFAQALPLLTILTSVSEHDLRFIIEYHFSFTDADIKVFNNEIILTQLVTITQLIKQTGLSAEKVIAWGNTEASYEQLSEQSQQLQQAVKAKYGNEKWLTVAGKISDQLREHQQQALVAYLLQKPAIKQAGVKDADGLFEHLLIDVQMTSCMETSRVVQASAAVQMFITRSLLNIEQQVSPSDIDTDRWQWMKNYRVWEANRKIFLYPENWLEPEWRNNKSEFFKELESYLTQNDISDRNVEAALRAYVYSVDEVGNLEICGLYKEDLKEDYKLHVFGRTNATPYKYYYRTLNKFKKWSAWEEISAGIKSVEDGENSGVHLVPVVWKNRVLLFWPEFIKKQVPPPVPRTVDAKTTVTLREATEVWEIRLAWSEYVDGSWTPKNLTKGSLTWPKYESITEADILITAHVDDINRGHNLQVMLMPSRNYHRNFGLVDRRQWIVQQITFSNIRTEPVFKYDNSRWRSSDFVIPFVDSNYQNKFSKRIGEALFRSQYETFLQNESKHAVLQNSTLWPNPDYKIEKIYPNISSEDFHAPFFFSSDNETYFVERKKTPIVTKRNFLGQLITSGGWTVMEFNTFHHPKSGEYVERLNRGGIVGLMESDTTLPDDVGINFVDSYDPNFNWGLVNPRPVNFGDKTYYRNNVCFDVLGANSLYNWELFFHAPLYVATRLMKNGKHEEAMKWFHYIFDPTNDKQDETEGGTELARVWQVLPFKKEAKTSLEQWFKDTLSGGVSTDPIIDEWRDNPFDPHLVAGNRPLAYMKHVLMKYVENLVAWGDAKFKQFTRENVYEALQLYVIAGHILGPKPQRIPKRGNLKAETFDSLRGKWDAFGNALVELENLFPYSGPVSNSEVSTGSSILGVGERFYFCIPANEKLIKYWETVEDRLFKIRHCQDINGTARRLALFAPPIAPSLLVQANSQGLNLDEVLAGLNAPAPIYRFPYLIQKANEFCNDVKSLGAAILSAIEKKDAESLSQLRSSQEIALQESITNIREKQIKEAQVAIESLEKSRASAVERITTYTKRLGVEDFTVPALSGLSDDISLESALPKDTLIDEVPSEAENQAVSKGDSNVNIIHQEKRQIELSQKAQNFTVAAGGAEILAGVAGMIPNAQADGKPFGVGASIIFGGSQLGAAANAIARGLRLAGQLQSDAASKSATIASYIRREQDWALQAKLAAKEIIQIDKQITSAQIREQSARKELDNHKKQIENAKEVEQFLQNKFSGYELYNWMREQLIFIYKQSYDLCYELISQAEQAYSHELGTIPNFLQGGGYWDNNKLGLLAGEKLQLTLRQMESSYIKENKRKFELTKSISLARLNPAALFDFKAGGRCEFDIPNWLFDMDFPGHGYRRIKNARLTIPAVTGPYTTLAAELTHGSGAKIATSSGQNDSGLFELNFRDERFLPFEGLDVKSSWALELPGVQQFDRETVSDVIVHLSYTAVPAVDAPPVDTRGELEDNQGVLHSVISLRNQFPSQWSELLSSGATTIEIQQQHLPYGASRVSSIEGYSTDLNGVGSTKDVDIPVGSGPWQVNLSVNDGHALKDIHLFIAGTVD</sequence>
<proteinExistence type="predicted"/>
<gene>
    <name evidence="6" type="ORF">Q8W30_01700</name>
</gene>
<organism evidence="6 7">
    <name type="scientific">Neptunomonas phycophila</name>
    <dbReference type="NCBI Taxonomy" id="1572645"/>
    <lineage>
        <taxon>Bacteria</taxon>
        <taxon>Pseudomonadati</taxon>
        <taxon>Pseudomonadota</taxon>
        <taxon>Gammaproteobacteria</taxon>
        <taxon>Oceanospirillales</taxon>
        <taxon>Oceanospirillaceae</taxon>
        <taxon>Neptunomonas</taxon>
    </lineage>
</organism>
<comment type="caution">
    <text evidence="6">The sequence shown here is derived from an EMBL/GenBank/DDBJ whole genome shotgun (WGS) entry which is preliminary data.</text>
</comment>
<evidence type="ECO:0000313" key="7">
    <source>
        <dbReference type="Proteomes" id="UP001177341"/>
    </source>
</evidence>
<dbReference type="InterPro" id="IPR046839">
    <property type="entry name" value="ABC_toxin_N"/>
</dbReference>
<evidence type="ECO:0000256" key="2">
    <source>
        <dbReference type="SAM" id="Coils"/>
    </source>
</evidence>
<accession>A0ABT9EQD0</accession>
<dbReference type="InterPro" id="IPR018003">
    <property type="entry name" value="Insecticidal_toxin/plasmid_vir"/>
</dbReference>
<evidence type="ECO:0000259" key="4">
    <source>
        <dbReference type="Pfam" id="PF18413"/>
    </source>
</evidence>
<protein>
    <submittedName>
        <fullName evidence="6">Neuraminidase-like domain-containing protein</fullName>
    </submittedName>
</protein>
<dbReference type="Pfam" id="PF20220">
    <property type="entry name" value="ABC_toxin_N"/>
    <property type="match status" value="1"/>
</dbReference>
<dbReference type="Pfam" id="PF18276">
    <property type="entry name" value="TcA_TcB_BD"/>
    <property type="match status" value="2"/>
</dbReference>
<dbReference type="RefSeq" id="WP_305450054.1">
    <property type="nucleotide sequence ID" value="NZ_JAUYVO010000001.1"/>
</dbReference>
<keyword evidence="7" id="KW-1185">Reference proteome</keyword>
<dbReference type="EMBL" id="JAUYVO010000001">
    <property type="protein sequence ID" value="MDP2521270.1"/>
    <property type="molecule type" value="Genomic_DNA"/>
</dbReference>
<feature type="domain" description="Tc toxin complex TcA C-terminal TcB-binding" evidence="3">
    <location>
        <begin position="2817"/>
        <end position="2878"/>
    </location>
</feature>
<reference evidence="6" key="1">
    <citation type="submission" date="2023-07" db="EMBL/GenBank/DDBJ databases">
        <title>Genome content predicts the carbon catabolic preferences of heterotrophic bacteria.</title>
        <authorList>
            <person name="Gralka M."/>
        </authorList>
    </citation>
    <scope>NUCLEOTIDE SEQUENCE</scope>
    <source>
        <strain evidence="6">5G01</strain>
    </source>
</reference>
<dbReference type="InterPro" id="IPR041079">
    <property type="entry name" value="Neuraminidase-like"/>
</dbReference>
<dbReference type="Proteomes" id="UP001177341">
    <property type="component" value="Unassembled WGS sequence"/>
</dbReference>
<feature type="coiled-coil region" evidence="2">
    <location>
        <begin position="2625"/>
        <end position="2659"/>
    </location>
</feature>
<name>A0ABT9EQD0_9GAMM</name>
<dbReference type="Pfam" id="PF03538">
    <property type="entry name" value="VRP1"/>
    <property type="match status" value="1"/>
</dbReference>
<feature type="domain" description="Tc toxin complex TcA C-terminal TcB-binding" evidence="3">
    <location>
        <begin position="2623"/>
        <end position="2813"/>
    </location>
</feature>